<sequence>MLLKISYPQMGMYFSLCTIVGLRQKFCGNIIPRETA</sequence>
<protein>
    <submittedName>
        <fullName evidence="1">Uncharacterized protein</fullName>
    </submittedName>
</protein>
<reference evidence="2" key="1">
    <citation type="submission" date="2009-03" db="EMBL/GenBank/DDBJ databases">
        <title>Brucella melitensis ATCC 23457 whole genome shotgun sequencing project.</title>
        <authorList>
            <person name="Setubal J.C."/>
            <person name="Boyle S."/>
            <person name="Crasta O.R."/>
            <person name="Gillespie J.J."/>
            <person name="Kenyon R.W."/>
            <person name="Lu J."/>
            <person name="Mane S."/>
            <person name="Nagrani S."/>
            <person name="Shallom J.M."/>
            <person name="Shallom S."/>
            <person name="Shukla M."/>
            <person name="Snyder E.E."/>
            <person name="Sobral B.W."/>
            <person name="Wattam A.R."/>
            <person name="Will R."/>
            <person name="Williams K."/>
            <person name="Yoo H."/>
            <person name="Munk C."/>
            <person name="Tapia R."/>
            <person name="Han C."/>
            <person name="Detter J.C."/>
            <person name="Bruce D."/>
            <person name="Brettin T.S."/>
        </authorList>
    </citation>
    <scope>NUCLEOTIDE SEQUENCE [LARGE SCALE GENOMIC DNA]</scope>
    <source>
        <strain evidence="2">ATCC 23457</strain>
    </source>
</reference>
<dbReference type="KEGG" id="bmi:BMEA_A0379"/>
<dbReference type="HOGENOM" id="CLU_3354982_0_0_5"/>
<organism evidence="1 2">
    <name type="scientific">Brucella melitensis biotype 2 (strain ATCC 23457)</name>
    <dbReference type="NCBI Taxonomy" id="546272"/>
    <lineage>
        <taxon>Bacteria</taxon>
        <taxon>Pseudomonadati</taxon>
        <taxon>Pseudomonadota</taxon>
        <taxon>Alphaproteobacteria</taxon>
        <taxon>Hyphomicrobiales</taxon>
        <taxon>Brucellaceae</taxon>
        <taxon>Brucella/Ochrobactrum group</taxon>
        <taxon>Brucella</taxon>
    </lineage>
</organism>
<proteinExistence type="predicted"/>
<gene>
    <name evidence="1" type="ordered locus">BMEA_A0379</name>
</gene>
<evidence type="ECO:0000313" key="1">
    <source>
        <dbReference type="EMBL" id="ACO00165.1"/>
    </source>
</evidence>
<dbReference type="EMBL" id="CP001488">
    <property type="protein sequence ID" value="ACO00165.1"/>
    <property type="molecule type" value="Genomic_DNA"/>
</dbReference>
<accession>C0RH57</accession>
<dbReference type="Proteomes" id="UP000001748">
    <property type="component" value="Chromosome I"/>
</dbReference>
<dbReference type="AlphaFoldDB" id="C0RH57"/>
<name>C0RH57_BRUMB</name>
<evidence type="ECO:0000313" key="2">
    <source>
        <dbReference type="Proteomes" id="UP000001748"/>
    </source>
</evidence>